<protein>
    <submittedName>
        <fullName evidence="7">NADH:flavin oxidoreductase/NADH oxidase</fullName>
    </submittedName>
</protein>
<keyword evidence="3" id="KW-0288">FMN</keyword>
<keyword evidence="2" id="KW-0285">Flavoprotein</keyword>
<comment type="cofactor">
    <cofactor evidence="1">
        <name>FMN</name>
        <dbReference type="ChEBI" id="CHEBI:58210"/>
    </cofactor>
</comment>
<dbReference type="Pfam" id="PF00724">
    <property type="entry name" value="Oxidored_FMN"/>
    <property type="match status" value="1"/>
</dbReference>
<dbReference type="EMBL" id="JBHTLP010000002">
    <property type="protein sequence ID" value="MFD1140239.1"/>
    <property type="molecule type" value="Genomic_DNA"/>
</dbReference>
<proteinExistence type="predicted"/>
<evidence type="ECO:0000313" key="7">
    <source>
        <dbReference type="EMBL" id="MFD1140239.1"/>
    </source>
</evidence>
<feature type="domain" description="NADH:flavin oxidoreductase/NADH oxidase N-terminal" evidence="6">
    <location>
        <begin position="3"/>
        <end position="340"/>
    </location>
</feature>
<keyword evidence="4" id="KW-0521">NADP</keyword>
<comment type="caution">
    <text evidence="7">The sequence shown here is derived from an EMBL/GenBank/DDBJ whole genome shotgun (WGS) entry which is preliminary data.</text>
</comment>
<accession>A0ABW3Q3V8</accession>
<dbReference type="InterPro" id="IPR013785">
    <property type="entry name" value="Aldolase_TIM"/>
</dbReference>
<evidence type="ECO:0000313" key="8">
    <source>
        <dbReference type="Proteomes" id="UP001597116"/>
    </source>
</evidence>
<organism evidence="7 8">
    <name type="scientific">Larkinella insperata</name>
    <dbReference type="NCBI Taxonomy" id="332158"/>
    <lineage>
        <taxon>Bacteria</taxon>
        <taxon>Pseudomonadati</taxon>
        <taxon>Bacteroidota</taxon>
        <taxon>Cytophagia</taxon>
        <taxon>Cytophagales</taxon>
        <taxon>Spirosomataceae</taxon>
        <taxon>Larkinella</taxon>
    </lineage>
</organism>
<dbReference type="InterPro" id="IPR044152">
    <property type="entry name" value="YqjM-like"/>
</dbReference>
<keyword evidence="5" id="KW-0560">Oxidoreductase</keyword>
<dbReference type="PANTHER" id="PTHR43303:SF4">
    <property type="entry name" value="NADPH DEHYDROGENASE C23G7.10C-RELATED"/>
    <property type="match status" value="1"/>
</dbReference>
<evidence type="ECO:0000256" key="4">
    <source>
        <dbReference type="ARBA" id="ARBA00022857"/>
    </source>
</evidence>
<keyword evidence="8" id="KW-1185">Reference proteome</keyword>
<evidence type="ECO:0000256" key="3">
    <source>
        <dbReference type="ARBA" id="ARBA00022643"/>
    </source>
</evidence>
<gene>
    <name evidence="7" type="ORF">ACFQ4C_03935</name>
</gene>
<name>A0ABW3Q3V8_9BACT</name>
<evidence type="ECO:0000256" key="1">
    <source>
        <dbReference type="ARBA" id="ARBA00001917"/>
    </source>
</evidence>
<dbReference type="CDD" id="cd02932">
    <property type="entry name" value="OYE_YqiM_FMN"/>
    <property type="match status" value="1"/>
</dbReference>
<evidence type="ECO:0000256" key="2">
    <source>
        <dbReference type="ARBA" id="ARBA00022630"/>
    </source>
</evidence>
<dbReference type="Proteomes" id="UP001597116">
    <property type="component" value="Unassembled WGS sequence"/>
</dbReference>
<dbReference type="PANTHER" id="PTHR43303">
    <property type="entry name" value="NADPH DEHYDROGENASE C23G7.10C-RELATED"/>
    <property type="match status" value="1"/>
</dbReference>
<reference evidence="8" key="1">
    <citation type="journal article" date="2019" name="Int. J. Syst. Evol. Microbiol.">
        <title>The Global Catalogue of Microorganisms (GCM) 10K type strain sequencing project: providing services to taxonomists for standard genome sequencing and annotation.</title>
        <authorList>
            <consortium name="The Broad Institute Genomics Platform"/>
            <consortium name="The Broad Institute Genome Sequencing Center for Infectious Disease"/>
            <person name="Wu L."/>
            <person name="Ma J."/>
        </authorList>
    </citation>
    <scope>NUCLEOTIDE SEQUENCE [LARGE SCALE GENOMIC DNA]</scope>
    <source>
        <strain evidence="8">CCUG 55608</strain>
    </source>
</reference>
<sequence>MPDLFSPITIRSIPFRNRIVVSPMCQYSSEDGFANDWHLVHLGSRAVGGAGLIITEATAVSPEGRISPDDLGIWKDEHIANLKRITAFLEAHGAVPGIQLAHAGRKASHNRPWDGGKMIAPDAERGWQTVAPSPIPFVPAETKPLELDADGIEKVYADFVAATRRALEAGFKVIELHGAHGYLLHEFLSPLSNQRTDQYGGSFENRIRFLLELLERVQTVWPKEYPLFVRISATDWTEGGWTAEDSVALAAILKEKGVDAIDCSTGGNVAGAKIPLGPGYQVQFAEKVKKEAGILTGAVGLITTAEQANEIITSGQADFVLLAREFLRDPYFPIHAAQELGAEMKWPSQYERAK</sequence>
<dbReference type="InterPro" id="IPR001155">
    <property type="entry name" value="OxRdtase_FMN_N"/>
</dbReference>
<dbReference type="RefSeq" id="WP_265989721.1">
    <property type="nucleotide sequence ID" value="NZ_CP110973.1"/>
</dbReference>
<dbReference type="SUPFAM" id="SSF51395">
    <property type="entry name" value="FMN-linked oxidoreductases"/>
    <property type="match status" value="1"/>
</dbReference>
<evidence type="ECO:0000256" key="5">
    <source>
        <dbReference type="ARBA" id="ARBA00023002"/>
    </source>
</evidence>
<dbReference type="Gene3D" id="3.20.20.70">
    <property type="entry name" value="Aldolase class I"/>
    <property type="match status" value="1"/>
</dbReference>
<evidence type="ECO:0000259" key="6">
    <source>
        <dbReference type="Pfam" id="PF00724"/>
    </source>
</evidence>